<reference evidence="2 3" key="1">
    <citation type="journal article" date="2016" name="Front. Microbiol.">
        <title>Microevolution Analysis of Bacillus coahuilensis Unveils Differences in Phosphorus Acquisition Strategies and Their Regulation.</title>
        <authorList>
            <person name="Gomez-Lunar Z."/>
            <person name="Hernandez-Gonzalez I."/>
            <person name="Rodriguez-Torres M.D."/>
            <person name="Souza V."/>
            <person name="Olmedo-Alvarez G."/>
        </authorList>
    </citation>
    <scope>NUCLEOTIDE SEQUENCE [LARGE SCALE GENOMIC DNA]</scope>
    <source>
        <strain evidence="3">p1.1.43</strain>
    </source>
</reference>
<keyword evidence="1" id="KW-1133">Transmembrane helix</keyword>
<proteinExistence type="predicted"/>
<dbReference type="Proteomes" id="UP000074108">
    <property type="component" value="Unassembled WGS sequence"/>
</dbReference>
<evidence type="ECO:0000313" key="3">
    <source>
        <dbReference type="Proteomes" id="UP000074108"/>
    </source>
</evidence>
<dbReference type="OrthoDB" id="916275at2"/>
<dbReference type="EMBL" id="LDYG01000007">
    <property type="protein sequence ID" value="KUP08847.1"/>
    <property type="molecule type" value="Genomic_DNA"/>
</dbReference>
<dbReference type="RefSeq" id="WP_059350197.1">
    <property type="nucleotide sequence ID" value="NZ_LDYG01000007.1"/>
</dbReference>
<dbReference type="Gene3D" id="3.20.20.80">
    <property type="entry name" value="Glycosidases"/>
    <property type="match status" value="1"/>
</dbReference>
<gene>
    <name evidence="2" type="ORF">Q75_02125</name>
</gene>
<name>A0A147KBQ1_9BACI</name>
<sequence length="1100" mass="127417">MRKAKTLTFFLAIIGIVLVILSPFILWQLMPSKPLNLLIMDKTVPDQTYREHKGLMWVLNQQKYVQPDGSNYDMIQDYIGFIPTEGKEFDVRSLPPQLDSYDAIYLADTYGVYEEEYHSEKEDIIGERSSKIYGGLTNEEIDQLHQVALKQGKTIIAEFNSMAHPTPQETREKFYSLFNLEWSGWIGRYFPMLEDKEVPQWARTNFEKQYGEPYHFTGPGYVLVDRNDQLIVLDQEDIGEEGTIFSYNEKGEDFFGQPLSIPYSYWFDIVEPLNEDEVLATYSMSLSKKGEDRLKALQLPTNFPAVIHQNNQVYETFYFAGDFADQADVPNLYQTVGLTTWRQWTEKSLPDNTSQFFWKGYIPMMRTILNDIKNNHSEKNLAAIPQVDGISLAGQVGEDYVQINQEGKWKDFFIKGVNMGIAKPGTFPGETGISKEEYLRWFKQIGAMNANALRVYTIHPPHFYEAFYEYNQMADEPLYMFHGVWVDENTIEKANNAFNPNNTDEFKAEIKRVIDLVHGNAKLPVRQGHASGSYTYDISPYVLGWIFGIEWNPHVVLSTDEKNKGLADYDGNYIKTENATPFEIWLATRMDEAIEYETTQYKWQRPVSFTNWVTTDLLDHSDYEPLTDEDLVGVNPNVMKATDAFHSGIFASYHIYPYYPDVLNHDPDYVNYVDHRGEKNNYAGYLNELKRAHNMPILVAEFGIPSSRGMTHRNVYGFNQGNHDETEQGEMIRHLYEDIAAEQYAGGLVFSWQDEWFKRTWNTQTLDNPDRRPYWSNAQTNEQQFGLLSFDPTSHKTSQIQVDGRTGDWEFNNISPLLSSETESLSVTSDERYLYIQLQMNEITEDTRTTIVFDTILNQGQSSLPFTDKVDLTSANVDFALFMKGTESARLMVDSYYDPYYYQYGHLLKRIGQNNYSHKKDNGVYHPIQLMLSNQLIVAGEVIPLDSYETGKMQFGTSNPEDTAYNSLTDINVNLNEDLYEIRIPWLLLNMKDPSLNEALGDFWRERTIKNTAFPFEKVTQTIEEIHIGAYMESEESMNALPDLSGDEWNTERFATYKLEAWEFPSYHERLKPSYYIMKDAFEQVDAFDLSKNTETDGTE</sequence>
<evidence type="ECO:0000313" key="2">
    <source>
        <dbReference type="EMBL" id="KUP08847.1"/>
    </source>
</evidence>
<organism evidence="2 3">
    <name type="scientific">Bacillus coahuilensis p1.1.43</name>
    <dbReference type="NCBI Taxonomy" id="1150625"/>
    <lineage>
        <taxon>Bacteria</taxon>
        <taxon>Bacillati</taxon>
        <taxon>Bacillota</taxon>
        <taxon>Bacilli</taxon>
        <taxon>Bacillales</taxon>
        <taxon>Bacillaceae</taxon>
        <taxon>Bacillus</taxon>
    </lineage>
</organism>
<keyword evidence="1" id="KW-0472">Membrane</keyword>
<keyword evidence="1" id="KW-0812">Transmembrane</keyword>
<accession>A0A147KBQ1</accession>
<evidence type="ECO:0008006" key="4">
    <source>
        <dbReference type="Google" id="ProtNLM"/>
    </source>
</evidence>
<keyword evidence="3" id="KW-1185">Reference proteome</keyword>
<dbReference type="STRING" id="1150625.Q75_02125"/>
<comment type="caution">
    <text evidence="2">The sequence shown here is derived from an EMBL/GenBank/DDBJ whole genome shotgun (WGS) entry which is preliminary data.</text>
</comment>
<dbReference type="InterPro" id="IPR017853">
    <property type="entry name" value="GH"/>
</dbReference>
<feature type="transmembrane region" description="Helical" evidence="1">
    <location>
        <begin position="7"/>
        <end position="30"/>
    </location>
</feature>
<evidence type="ECO:0000256" key="1">
    <source>
        <dbReference type="SAM" id="Phobius"/>
    </source>
</evidence>
<dbReference type="PATRIC" id="fig|1150625.3.peg.452"/>
<protein>
    <recommendedName>
        <fullName evidence="4">Family 2 glycosyl transferase</fullName>
    </recommendedName>
</protein>
<dbReference type="SUPFAM" id="SSF51445">
    <property type="entry name" value="(Trans)glycosidases"/>
    <property type="match status" value="1"/>
</dbReference>
<dbReference type="AlphaFoldDB" id="A0A147KBQ1"/>